<evidence type="ECO:0000259" key="2">
    <source>
        <dbReference type="Pfam" id="PF13581"/>
    </source>
</evidence>
<keyword evidence="1" id="KW-0808">Transferase</keyword>
<keyword evidence="1" id="KW-0723">Serine/threonine-protein kinase</keyword>
<dbReference type="RefSeq" id="WP_307556234.1">
    <property type="nucleotide sequence ID" value="NZ_JAUSQU010000001.1"/>
</dbReference>
<dbReference type="InterPro" id="IPR050267">
    <property type="entry name" value="Anti-sigma-factor_SerPK"/>
</dbReference>
<dbReference type="Gene3D" id="3.30.565.10">
    <property type="entry name" value="Histidine kinase-like ATPase, C-terminal domain"/>
    <property type="match status" value="1"/>
</dbReference>
<evidence type="ECO:0000256" key="1">
    <source>
        <dbReference type="ARBA" id="ARBA00022527"/>
    </source>
</evidence>
<protein>
    <submittedName>
        <fullName evidence="3">Anti-sigma regulatory factor (Ser/Thr protein kinase)</fullName>
    </submittedName>
</protein>
<feature type="domain" description="Histidine kinase/HSP90-like ATPase" evidence="2">
    <location>
        <begin position="13"/>
        <end position="124"/>
    </location>
</feature>
<organism evidence="3 4">
    <name type="scientific">Streptosporangium lutulentum</name>
    <dbReference type="NCBI Taxonomy" id="1461250"/>
    <lineage>
        <taxon>Bacteria</taxon>
        <taxon>Bacillati</taxon>
        <taxon>Actinomycetota</taxon>
        <taxon>Actinomycetes</taxon>
        <taxon>Streptosporangiales</taxon>
        <taxon>Streptosporangiaceae</taxon>
        <taxon>Streptosporangium</taxon>
    </lineage>
</organism>
<gene>
    <name evidence="3" type="ORF">J2853_001523</name>
</gene>
<accession>A0ABT9Q6D4</accession>
<dbReference type="EMBL" id="JAUSQU010000001">
    <property type="protein sequence ID" value="MDP9842312.1"/>
    <property type="molecule type" value="Genomic_DNA"/>
</dbReference>
<sequence>MNTDRGTHWPITDDLAALRQRIRRYATRAGLTGTRREDLLLAANEAVINVLEHGGGVGTVTLWHDERGLSVEITDTAGLLAPHDVHRERPVPRADRGFGLWLMGRLCDEFTIRQEAGRSHVRLRMRLRSAGALQPGGHGA</sequence>
<dbReference type="SUPFAM" id="SSF55874">
    <property type="entry name" value="ATPase domain of HSP90 chaperone/DNA topoisomerase II/histidine kinase"/>
    <property type="match status" value="1"/>
</dbReference>
<evidence type="ECO:0000313" key="4">
    <source>
        <dbReference type="Proteomes" id="UP001225356"/>
    </source>
</evidence>
<dbReference type="InterPro" id="IPR036890">
    <property type="entry name" value="HATPase_C_sf"/>
</dbReference>
<reference evidence="3 4" key="1">
    <citation type="submission" date="2023-07" db="EMBL/GenBank/DDBJ databases">
        <title>Sequencing the genomes of 1000 actinobacteria strains.</title>
        <authorList>
            <person name="Klenk H.-P."/>
        </authorList>
    </citation>
    <scope>NUCLEOTIDE SEQUENCE [LARGE SCALE GENOMIC DNA]</scope>
    <source>
        <strain evidence="3 4">DSM 46740</strain>
    </source>
</reference>
<keyword evidence="4" id="KW-1185">Reference proteome</keyword>
<name>A0ABT9Q6D4_9ACTN</name>
<dbReference type="Pfam" id="PF13581">
    <property type="entry name" value="HATPase_c_2"/>
    <property type="match status" value="1"/>
</dbReference>
<dbReference type="PANTHER" id="PTHR35526">
    <property type="entry name" value="ANTI-SIGMA-F FACTOR RSBW-RELATED"/>
    <property type="match status" value="1"/>
</dbReference>
<keyword evidence="1" id="KW-0418">Kinase</keyword>
<dbReference type="InterPro" id="IPR003594">
    <property type="entry name" value="HATPase_dom"/>
</dbReference>
<proteinExistence type="predicted"/>
<comment type="caution">
    <text evidence="3">The sequence shown here is derived from an EMBL/GenBank/DDBJ whole genome shotgun (WGS) entry which is preliminary data.</text>
</comment>
<dbReference type="PANTHER" id="PTHR35526:SF3">
    <property type="entry name" value="ANTI-SIGMA-F FACTOR RSBW"/>
    <property type="match status" value="1"/>
</dbReference>
<dbReference type="Proteomes" id="UP001225356">
    <property type="component" value="Unassembled WGS sequence"/>
</dbReference>
<dbReference type="CDD" id="cd16936">
    <property type="entry name" value="HATPase_RsbW-like"/>
    <property type="match status" value="1"/>
</dbReference>
<evidence type="ECO:0000313" key="3">
    <source>
        <dbReference type="EMBL" id="MDP9842312.1"/>
    </source>
</evidence>